<protein>
    <submittedName>
        <fullName evidence="1">Uncharacterized protein</fullName>
    </submittedName>
</protein>
<sequence length="38" mass="4476">MTGRRPRNFALKEMRILNPGLARLFLNKPLAMRETLHL</sequence>
<reference evidence="1" key="2">
    <citation type="journal article" date="2015" name="Data Brief">
        <title>Shoot transcriptome of the giant reed, Arundo donax.</title>
        <authorList>
            <person name="Barrero R.A."/>
            <person name="Guerrero F.D."/>
            <person name="Moolhuijzen P."/>
            <person name="Goolsby J.A."/>
            <person name="Tidwell J."/>
            <person name="Bellgard S.E."/>
            <person name="Bellgard M.I."/>
        </authorList>
    </citation>
    <scope>NUCLEOTIDE SEQUENCE</scope>
    <source>
        <tissue evidence="1">Shoot tissue taken approximately 20 cm above the soil surface</tissue>
    </source>
</reference>
<dbReference type="EMBL" id="GBRH01252641">
    <property type="protein sequence ID" value="JAD45254.1"/>
    <property type="molecule type" value="Transcribed_RNA"/>
</dbReference>
<reference evidence="1" key="1">
    <citation type="submission" date="2014-09" db="EMBL/GenBank/DDBJ databases">
        <authorList>
            <person name="Magalhaes I.L.F."/>
            <person name="Oliveira U."/>
            <person name="Santos F.R."/>
            <person name="Vidigal T.H.D.A."/>
            <person name="Brescovit A.D."/>
            <person name="Santos A.J."/>
        </authorList>
    </citation>
    <scope>NUCLEOTIDE SEQUENCE</scope>
    <source>
        <tissue evidence="1">Shoot tissue taken approximately 20 cm above the soil surface</tissue>
    </source>
</reference>
<dbReference type="AlphaFoldDB" id="A0A0A9A0R4"/>
<accession>A0A0A9A0R4</accession>
<organism evidence="1">
    <name type="scientific">Arundo donax</name>
    <name type="common">Giant reed</name>
    <name type="synonym">Donax arundinaceus</name>
    <dbReference type="NCBI Taxonomy" id="35708"/>
    <lineage>
        <taxon>Eukaryota</taxon>
        <taxon>Viridiplantae</taxon>
        <taxon>Streptophyta</taxon>
        <taxon>Embryophyta</taxon>
        <taxon>Tracheophyta</taxon>
        <taxon>Spermatophyta</taxon>
        <taxon>Magnoliopsida</taxon>
        <taxon>Liliopsida</taxon>
        <taxon>Poales</taxon>
        <taxon>Poaceae</taxon>
        <taxon>PACMAD clade</taxon>
        <taxon>Arundinoideae</taxon>
        <taxon>Arundineae</taxon>
        <taxon>Arundo</taxon>
    </lineage>
</organism>
<evidence type="ECO:0000313" key="1">
    <source>
        <dbReference type="EMBL" id="JAD45254.1"/>
    </source>
</evidence>
<proteinExistence type="predicted"/>
<name>A0A0A9A0R4_ARUDO</name>